<dbReference type="AlphaFoldDB" id="G8XBI0"/>
<evidence type="ECO:0000256" key="1">
    <source>
        <dbReference type="ARBA" id="ARBA00007074"/>
    </source>
</evidence>
<dbReference type="eggNOG" id="COG0791">
    <property type="taxonomic scope" value="Bacteria"/>
</dbReference>
<protein>
    <submittedName>
        <fullName evidence="7">NLP/P60 protein</fullName>
    </submittedName>
</protein>
<reference evidence="7 8" key="1">
    <citation type="journal article" date="2012" name="J. Bacteriol.">
        <title>Genome Sequence of the Fish Pathogen Flavobacterium columnare ATCC 49512.</title>
        <authorList>
            <person name="Tekedar H.C."/>
            <person name="Karsi A."/>
            <person name="Gillaspy A.F."/>
            <person name="Dyer D.W."/>
            <person name="Benton N.R."/>
            <person name="Zaitshik J."/>
            <person name="Vamenta S."/>
            <person name="Banes M.M."/>
            <person name="Gulsoy N."/>
            <person name="Aboko-Cole M."/>
            <person name="Waldbieser G.C."/>
            <person name="Lawrence M.L."/>
        </authorList>
    </citation>
    <scope>NUCLEOTIDE SEQUENCE [LARGE SCALE GENOMIC DNA]</scope>
    <source>
        <strain evidence="8">ATCC 49512 / CIP 103533 / TG 44/87</strain>
    </source>
</reference>
<comment type="similarity">
    <text evidence="1">Belongs to the peptidase C40 family.</text>
</comment>
<keyword evidence="8" id="KW-1185">Reference proteome</keyword>
<keyword evidence="2" id="KW-0645">Protease</keyword>
<dbReference type="Pfam" id="PF00877">
    <property type="entry name" value="NLPC_P60"/>
    <property type="match status" value="1"/>
</dbReference>
<dbReference type="KEGG" id="fco:FCOL_09755"/>
<feature type="domain" description="NlpC/P60" evidence="6">
    <location>
        <begin position="118"/>
        <end position="244"/>
    </location>
</feature>
<evidence type="ECO:0000256" key="2">
    <source>
        <dbReference type="ARBA" id="ARBA00022670"/>
    </source>
</evidence>
<name>G8XBI0_FLACA</name>
<dbReference type="GO" id="GO:0008234">
    <property type="term" value="F:cysteine-type peptidase activity"/>
    <property type="evidence" value="ECO:0007669"/>
    <property type="project" value="UniProtKB-KW"/>
</dbReference>
<evidence type="ECO:0000256" key="5">
    <source>
        <dbReference type="ARBA" id="ARBA00022807"/>
    </source>
</evidence>
<keyword evidence="4" id="KW-0378">Hydrolase</keyword>
<dbReference type="STRING" id="1041826.FCOL_09755"/>
<dbReference type="PANTHER" id="PTHR47360">
    <property type="entry name" value="MUREIN DD-ENDOPEPTIDASE MEPS/MUREIN LD-CARBOXYPEPTIDASE"/>
    <property type="match status" value="1"/>
</dbReference>
<dbReference type="InterPro" id="IPR000064">
    <property type="entry name" value="NLP_P60_dom"/>
</dbReference>
<evidence type="ECO:0000256" key="3">
    <source>
        <dbReference type="ARBA" id="ARBA00022729"/>
    </source>
</evidence>
<dbReference type="HOGENOM" id="CLU_016043_9_0_10"/>
<sequence>MLKNRFTLIRNKYLFEQPVTNIVFLFKNFYFCEKDLMKIIKNIKTLLIASLLCSCSSRQYLKYVPYQYSFQEVIKQKKSELSKLRNEVVIDDNEDNLKDEDLKLKEKYSIILGVMPKEIKNYELYSYVDKWVGTPYKKGVLDLKEGADCSFFAQTLYSEVYNEVLPKDPAGMFRSKLIQLFTGRTYLQEGDLIFFRYDKDHPISDVGIYLKNDRIIACTAEGLDIYNFNDKYFQLRFVSAGRLAKSKK</sequence>
<accession>G8XBI0</accession>
<keyword evidence="5" id="KW-0788">Thiol protease</keyword>
<organism evidence="7 8">
    <name type="scientific">Flavobacterium columnare (strain ATCC 49512 / CIP 103533 / TG 44/87)</name>
    <dbReference type="NCBI Taxonomy" id="1041826"/>
    <lineage>
        <taxon>Bacteria</taxon>
        <taxon>Pseudomonadati</taxon>
        <taxon>Bacteroidota</taxon>
        <taxon>Flavobacteriia</taxon>
        <taxon>Flavobacteriales</taxon>
        <taxon>Flavobacteriaceae</taxon>
        <taxon>Flavobacterium</taxon>
    </lineage>
</organism>
<evidence type="ECO:0000259" key="6">
    <source>
        <dbReference type="PROSITE" id="PS51935"/>
    </source>
</evidence>
<dbReference type="Proteomes" id="UP000005638">
    <property type="component" value="Chromosome"/>
</dbReference>
<dbReference type="GO" id="GO:0006508">
    <property type="term" value="P:proteolysis"/>
    <property type="evidence" value="ECO:0007669"/>
    <property type="project" value="UniProtKB-KW"/>
</dbReference>
<evidence type="ECO:0000313" key="8">
    <source>
        <dbReference type="Proteomes" id="UP000005638"/>
    </source>
</evidence>
<dbReference type="InterPro" id="IPR052062">
    <property type="entry name" value="Murein_DD/LD_carboxypeptidase"/>
</dbReference>
<dbReference type="Gene3D" id="3.90.1720.10">
    <property type="entry name" value="endopeptidase domain like (from Nostoc punctiforme)"/>
    <property type="match status" value="1"/>
</dbReference>
<dbReference type="PANTHER" id="PTHR47360:SF1">
    <property type="entry name" value="ENDOPEPTIDASE NLPC-RELATED"/>
    <property type="match status" value="1"/>
</dbReference>
<dbReference type="SUPFAM" id="SSF54001">
    <property type="entry name" value="Cysteine proteinases"/>
    <property type="match status" value="1"/>
</dbReference>
<keyword evidence="3" id="KW-0732">Signal</keyword>
<dbReference type="InterPro" id="IPR038765">
    <property type="entry name" value="Papain-like_cys_pep_sf"/>
</dbReference>
<dbReference type="EMBL" id="CP003222">
    <property type="protein sequence ID" value="AEW86760.1"/>
    <property type="molecule type" value="Genomic_DNA"/>
</dbReference>
<gene>
    <name evidence="7" type="ordered locus">FCOL_09755</name>
</gene>
<evidence type="ECO:0000313" key="7">
    <source>
        <dbReference type="EMBL" id="AEW86760.1"/>
    </source>
</evidence>
<evidence type="ECO:0000256" key="4">
    <source>
        <dbReference type="ARBA" id="ARBA00022801"/>
    </source>
</evidence>
<proteinExistence type="inferred from homology"/>
<dbReference type="PROSITE" id="PS51935">
    <property type="entry name" value="NLPC_P60"/>
    <property type="match status" value="1"/>
</dbReference>